<dbReference type="Gene3D" id="1.20.120.20">
    <property type="entry name" value="Apolipoprotein"/>
    <property type="match status" value="1"/>
</dbReference>
<evidence type="ECO:0000256" key="1">
    <source>
        <dbReference type="SAM" id="MobiDB-lite"/>
    </source>
</evidence>
<organism evidence="2 3">
    <name type="scientific">Absidia repens</name>
    <dbReference type="NCBI Taxonomy" id="90262"/>
    <lineage>
        <taxon>Eukaryota</taxon>
        <taxon>Fungi</taxon>
        <taxon>Fungi incertae sedis</taxon>
        <taxon>Mucoromycota</taxon>
        <taxon>Mucoromycotina</taxon>
        <taxon>Mucoromycetes</taxon>
        <taxon>Mucorales</taxon>
        <taxon>Cunninghamellaceae</taxon>
        <taxon>Absidia</taxon>
    </lineage>
</organism>
<dbReference type="AlphaFoldDB" id="A0A1X2IYY7"/>
<evidence type="ECO:0000313" key="2">
    <source>
        <dbReference type="EMBL" id="ORZ24472.1"/>
    </source>
</evidence>
<feature type="compositionally biased region" description="Basic and acidic residues" evidence="1">
    <location>
        <begin position="167"/>
        <end position="194"/>
    </location>
</feature>
<accession>A0A1X2IYY7</accession>
<proteinExistence type="predicted"/>
<evidence type="ECO:0000313" key="3">
    <source>
        <dbReference type="Proteomes" id="UP000193560"/>
    </source>
</evidence>
<protein>
    <submittedName>
        <fullName evidence="2">Uncharacterized protein</fullName>
    </submittedName>
</protein>
<feature type="region of interest" description="Disordered" evidence="1">
    <location>
        <begin position="79"/>
        <end position="194"/>
    </location>
</feature>
<dbReference type="OrthoDB" id="4023585at2759"/>
<gene>
    <name evidence="2" type="ORF">BCR42DRAFT_446415</name>
</gene>
<sequence>MNIIKTNTSCLVRQALLTRQQYFKYIIQTSPALLHTSSIQQKSVIDKAKDLSETVKKAGHDVNMKIGEKLAHGIDEAKAATSQAPNAASDLKDDFKAKTEDLRGKAQETKKVMRDRTQHKADQVEEKFGDLGEATEKVRQAGKETLSKGAESVEEAISDTSETLGANEKDFNQAKHRLEDEVEDAVERLQHKRD</sequence>
<feature type="compositionally biased region" description="Basic and acidic residues" evidence="1">
    <location>
        <begin position="90"/>
        <end position="146"/>
    </location>
</feature>
<dbReference type="Proteomes" id="UP000193560">
    <property type="component" value="Unassembled WGS sequence"/>
</dbReference>
<comment type="caution">
    <text evidence="2">The sequence shown here is derived from an EMBL/GenBank/DDBJ whole genome shotgun (WGS) entry which is preliminary data.</text>
</comment>
<dbReference type="EMBL" id="MCGE01000002">
    <property type="protein sequence ID" value="ORZ24472.1"/>
    <property type="molecule type" value="Genomic_DNA"/>
</dbReference>
<keyword evidence="3" id="KW-1185">Reference proteome</keyword>
<name>A0A1X2IYY7_9FUNG</name>
<reference evidence="2 3" key="1">
    <citation type="submission" date="2016-07" db="EMBL/GenBank/DDBJ databases">
        <title>Pervasive Adenine N6-methylation of Active Genes in Fungi.</title>
        <authorList>
            <consortium name="DOE Joint Genome Institute"/>
            <person name="Mondo S.J."/>
            <person name="Dannebaum R.O."/>
            <person name="Kuo R.C."/>
            <person name="Labutti K."/>
            <person name="Haridas S."/>
            <person name="Kuo A."/>
            <person name="Salamov A."/>
            <person name="Ahrendt S.R."/>
            <person name="Lipzen A."/>
            <person name="Sullivan W."/>
            <person name="Andreopoulos W.B."/>
            <person name="Clum A."/>
            <person name="Lindquist E."/>
            <person name="Daum C."/>
            <person name="Ramamoorthy G.K."/>
            <person name="Gryganskyi A."/>
            <person name="Culley D."/>
            <person name="Magnuson J.K."/>
            <person name="James T.Y."/>
            <person name="O'Malley M.A."/>
            <person name="Stajich J.E."/>
            <person name="Spatafora J.W."/>
            <person name="Visel A."/>
            <person name="Grigoriev I.V."/>
        </authorList>
    </citation>
    <scope>NUCLEOTIDE SEQUENCE [LARGE SCALE GENOMIC DNA]</scope>
    <source>
        <strain evidence="2 3">NRRL 1336</strain>
    </source>
</reference>